<sequence>MCFANIEPLQKHEDFCNALMDIKNSIPYGSENGTHTRGFNVSDQIVARNSEFLDEFVTVNSVQNREIVFEAKESNGHADFSIKNQTQTLMKTSVDNGSSSYVFSAKKTETMTLETEIKEENGVKIDHKSKLQVTEFDVERVLEEQETHDLFCPNCSSCITKRVILRKRKRIVQEPTYDFEHQPDTINDLDVTAVLNENTDEDDETKREVIGCFECFRFFTIKGDGGFDICGIFRRRLEGEMPLLDRREAPTTKWSWPSIFGTNISKPKEPVTTDERSFEEQQENSNESVSEPVSVIISEFPAHGDQIIPGKNVGGLDICDIFRRRPEREMPLLDRREAPTTKWSWPSIFGTNISKPKEPVTTDERSFEEQQENSNESVSEPVSVIISEFPAHGDRIIPGKNVDGLNGNKTSGLPEEQKDDSSKDRLNTHFIEIRGSGVHGEFDPNLNNSKGKELSEGPNENLDKNRSDAHSIRIPESEVHGGISGGHSIESVEDGIVTNNLLHFLQLKKRIIKSQKKERNEWDILKSIVYGGLIESITSLGVVSSAAGSDASTLNIVALGLANLFGGLFVIVHNRQETRGETEAEPTSRYWELLGRQKNFRRHVIVAVISYLIFGLLPPVIYGFSFRKSDNREYKLIVIAAASLLCIALLAISKAHVRLEKDYFKCLTYYIGLGVTASGLSFVAGVLIHQFLDKLGLFDPQTNVPAPPSDGFILNGSKSPFRLSY</sequence>
<feature type="transmembrane region" description="Helical" evidence="2">
    <location>
        <begin position="636"/>
        <end position="655"/>
    </location>
</feature>
<evidence type="ECO:0000256" key="1">
    <source>
        <dbReference type="SAM" id="MobiDB-lite"/>
    </source>
</evidence>
<feature type="compositionally biased region" description="Basic and acidic residues" evidence="1">
    <location>
        <begin position="415"/>
        <end position="424"/>
    </location>
</feature>
<dbReference type="AlphaFoldDB" id="A0AB40CRU1"/>
<evidence type="ECO:0000313" key="3">
    <source>
        <dbReference type="Proteomes" id="UP001515500"/>
    </source>
</evidence>
<dbReference type="PANTHER" id="PTHR38937">
    <property type="entry name" value="MEMBRANE PROTEIN OF ER BODY-LIKE PROTEIN"/>
    <property type="match status" value="1"/>
</dbReference>
<organism evidence="3 4">
    <name type="scientific">Dioscorea cayennensis subsp. rotundata</name>
    <name type="common">White Guinea yam</name>
    <name type="synonym">Dioscorea rotundata</name>
    <dbReference type="NCBI Taxonomy" id="55577"/>
    <lineage>
        <taxon>Eukaryota</taxon>
        <taxon>Viridiplantae</taxon>
        <taxon>Streptophyta</taxon>
        <taxon>Embryophyta</taxon>
        <taxon>Tracheophyta</taxon>
        <taxon>Spermatophyta</taxon>
        <taxon>Magnoliopsida</taxon>
        <taxon>Liliopsida</taxon>
        <taxon>Dioscoreales</taxon>
        <taxon>Dioscoreaceae</taxon>
        <taxon>Dioscorea</taxon>
    </lineage>
</organism>
<dbReference type="CDD" id="cd01059">
    <property type="entry name" value="CCC1_like"/>
    <property type="match status" value="1"/>
</dbReference>
<name>A0AB40CRU1_DIOCR</name>
<dbReference type="PANTHER" id="PTHR38937:SF2">
    <property type="entry name" value="MEMBRANE PROTEIN OF ER BODY-LIKE PROTEIN ISOFORM X1"/>
    <property type="match status" value="1"/>
</dbReference>
<feature type="transmembrane region" description="Helical" evidence="2">
    <location>
        <begin position="554"/>
        <end position="572"/>
    </location>
</feature>
<accession>A0AB40CRU1</accession>
<feature type="region of interest" description="Disordered" evidence="1">
    <location>
        <begin position="265"/>
        <end position="291"/>
    </location>
</feature>
<dbReference type="InterPro" id="IPR052843">
    <property type="entry name" value="ER_body_metal_sequester"/>
</dbReference>
<feature type="compositionally biased region" description="Basic and acidic residues" evidence="1">
    <location>
        <begin position="266"/>
        <end position="279"/>
    </location>
</feature>
<evidence type="ECO:0000313" key="4">
    <source>
        <dbReference type="RefSeq" id="XP_039142729.1"/>
    </source>
</evidence>
<feature type="region of interest" description="Disordered" evidence="1">
    <location>
        <begin position="437"/>
        <end position="466"/>
    </location>
</feature>
<dbReference type="GeneID" id="120280068"/>
<dbReference type="Proteomes" id="UP001515500">
    <property type="component" value="Chromosome 2"/>
</dbReference>
<protein>
    <submittedName>
        <fullName evidence="4">LOW QUALITY PROTEIN: membrane protein of ER body-like protein</fullName>
    </submittedName>
</protein>
<feature type="compositionally biased region" description="Basic and acidic residues" evidence="1">
    <location>
        <begin position="355"/>
        <end position="368"/>
    </location>
</feature>
<feature type="transmembrane region" description="Helical" evidence="2">
    <location>
        <begin position="604"/>
        <end position="624"/>
    </location>
</feature>
<feature type="region of interest" description="Disordered" evidence="1">
    <location>
        <begin position="347"/>
        <end position="424"/>
    </location>
</feature>
<evidence type="ECO:0000256" key="2">
    <source>
        <dbReference type="SAM" id="Phobius"/>
    </source>
</evidence>
<dbReference type="RefSeq" id="XP_039142729.1">
    <property type="nucleotide sequence ID" value="XM_039286795.1"/>
</dbReference>
<feature type="compositionally biased region" description="Basic and acidic residues" evidence="1">
    <location>
        <begin position="450"/>
        <end position="466"/>
    </location>
</feature>
<gene>
    <name evidence="4" type="primary">LOC120280068</name>
</gene>
<keyword evidence="3" id="KW-1185">Reference proteome</keyword>
<feature type="compositionally biased region" description="Low complexity" evidence="1">
    <location>
        <begin position="372"/>
        <end position="389"/>
    </location>
</feature>
<feature type="transmembrane region" description="Helical" evidence="2">
    <location>
        <begin position="667"/>
        <end position="692"/>
    </location>
</feature>
<proteinExistence type="predicted"/>
<keyword evidence="2" id="KW-0812">Transmembrane</keyword>
<keyword evidence="2" id="KW-1133">Transmembrane helix</keyword>
<reference evidence="4" key="1">
    <citation type="submission" date="2025-08" db="UniProtKB">
        <authorList>
            <consortium name="RefSeq"/>
        </authorList>
    </citation>
    <scope>IDENTIFICATION</scope>
</reference>
<keyword evidence="2" id="KW-0472">Membrane</keyword>